<dbReference type="InterPro" id="IPR036179">
    <property type="entry name" value="Ig-like_dom_sf"/>
</dbReference>
<dbReference type="InterPro" id="IPR051170">
    <property type="entry name" value="Neural/epithelial_adhesion"/>
</dbReference>
<evidence type="ECO:0000313" key="15">
    <source>
        <dbReference type="EMBL" id="KAL0831444.1"/>
    </source>
</evidence>
<evidence type="ECO:0000259" key="13">
    <source>
        <dbReference type="PROSITE" id="PS50835"/>
    </source>
</evidence>
<dbReference type="EMBL" id="JBEDNZ010000012">
    <property type="protein sequence ID" value="KAL0831444.1"/>
    <property type="molecule type" value="Genomic_DNA"/>
</dbReference>
<keyword evidence="11" id="KW-0472">Membrane</keyword>
<dbReference type="InterPro" id="IPR036116">
    <property type="entry name" value="FN3_sf"/>
</dbReference>
<dbReference type="InterPro" id="IPR003961">
    <property type="entry name" value="FN3_dom"/>
</dbReference>
<evidence type="ECO:0000256" key="2">
    <source>
        <dbReference type="ARBA" id="ARBA00022525"/>
    </source>
</evidence>
<dbReference type="SMART" id="SM00408">
    <property type="entry name" value="IGc2"/>
    <property type="match status" value="3"/>
</dbReference>
<evidence type="ECO:0000256" key="10">
    <source>
        <dbReference type="SAM" id="MobiDB-lite"/>
    </source>
</evidence>
<comment type="similarity">
    <text evidence="8">Belongs to the hemolin family.</text>
</comment>
<keyword evidence="3 12" id="KW-0732">Signal</keyword>
<evidence type="ECO:0000256" key="11">
    <source>
        <dbReference type="SAM" id="Phobius"/>
    </source>
</evidence>
<keyword evidence="11" id="KW-0812">Transmembrane</keyword>
<dbReference type="FunFam" id="2.60.40.10:FF:000032">
    <property type="entry name" value="palladin isoform X1"/>
    <property type="match status" value="1"/>
</dbReference>
<feature type="domain" description="Ig-like" evidence="13">
    <location>
        <begin position="239"/>
        <end position="330"/>
    </location>
</feature>
<keyword evidence="7" id="KW-0393">Immunoglobulin domain</keyword>
<evidence type="ECO:0000259" key="14">
    <source>
        <dbReference type="PROSITE" id="PS50853"/>
    </source>
</evidence>
<dbReference type="PROSITE" id="PS50853">
    <property type="entry name" value="FN3"/>
    <property type="match status" value="1"/>
</dbReference>
<evidence type="ECO:0000256" key="3">
    <source>
        <dbReference type="ARBA" id="ARBA00022729"/>
    </source>
</evidence>
<keyword evidence="4" id="KW-0677">Repeat</keyword>
<keyword evidence="2" id="KW-0964">Secreted</keyword>
<evidence type="ECO:0000256" key="8">
    <source>
        <dbReference type="ARBA" id="ARBA00061228"/>
    </source>
</evidence>
<name>A0ABD0T095_LOXSC</name>
<protein>
    <recommendedName>
        <fullName evidence="9">Hemolin</fullName>
    </recommendedName>
</protein>
<reference evidence="15 16" key="1">
    <citation type="submission" date="2024-06" db="EMBL/GenBank/DDBJ databases">
        <title>A chromosome-level genome assembly of beet webworm, Loxostege sticticalis.</title>
        <authorList>
            <person name="Zhang Y."/>
        </authorList>
    </citation>
    <scope>NUCLEOTIDE SEQUENCE [LARGE SCALE GENOMIC DNA]</scope>
    <source>
        <strain evidence="15">AQ028</strain>
        <tissue evidence="15">Male pupae</tissue>
    </source>
</reference>
<accession>A0ABD0T095</accession>
<proteinExistence type="inferred from homology"/>
<dbReference type="PROSITE" id="PS50835">
    <property type="entry name" value="IG_LIKE"/>
    <property type="match status" value="3"/>
</dbReference>
<evidence type="ECO:0000256" key="4">
    <source>
        <dbReference type="ARBA" id="ARBA00022737"/>
    </source>
</evidence>
<feature type="domain" description="Ig-like" evidence="13">
    <location>
        <begin position="131"/>
        <end position="232"/>
    </location>
</feature>
<dbReference type="PANTHER" id="PTHR12231:SF259">
    <property type="entry name" value="FACTOR OF INTERPULSE INTERVAL-RELATED"/>
    <property type="match status" value="1"/>
</dbReference>
<evidence type="ECO:0000256" key="12">
    <source>
        <dbReference type="SAM" id="SignalP"/>
    </source>
</evidence>
<evidence type="ECO:0000256" key="9">
    <source>
        <dbReference type="ARBA" id="ARBA00068688"/>
    </source>
</evidence>
<dbReference type="InterPro" id="IPR013783">
    <property type="entry name" value="Ig-like_fold"/>
</dbReference>
<dbReference type="InterPro" id="IPR003599">
    <property type="entry name" value="Ig_sub"/>
</dbReference>
<feature type="transmembrane region" description="Helical" evidence="11">
    <location>
        <begin position="483"/>
        <end position="504"/>
    </location>
</feature>
<feature type="signal peptide" evidence="12">
    <location>
        <begin position="1"/>
        <end position="20"/>
    </location>
</feature>
<comment type="caution">
    <text evidence="15">The sequence shown here is derived from an EMBL/GenBank/DDBJ whole genome shotgun (WGS) entry which is preliminary data.</text>
</comment>
<dbReference type="AlphaFoldDB" id="A0ABD0T095"/>
<sequence length="507" mass="57500">MKWVFYVVVFVYMFYRAVYGAKVKEINSLSIDPIEYDKDGDYFHPGTVKTIACKYTNKNQQVEWLDPSGKPVSHVKTSRIFAQKHLSQMLHGDRIPSLLLAFTDTWVEDSGEYECRSGDLSEKISICVIDPLSFVDTPTEQDVDEGRSITLTCEARGRPEPRLVWTRNGEIITDDYNSTKYRVMTKFNNQGFQGLLTVMSAEADDAGIYACEAIQVHKDLEDCSVTKSWNITLLVNYAPVFVDGNETILFAKHNESVEFECQASAYPVPTYRWFYELQEQTLLNYPPEKVVLSDDNTKSKVTIVANALTFGVKYVCEAKNSYGEASKTFSVLKLEKPRKPIEVSFQNATDSQIDLMVDWSTEIQFPIDEVEIQYLKVDGKKKMPRESDWKKAKMTSYLVLNMDKGTATVSVSPLMPDTDYWIRLRAVNDLGFAPWSTPVFGSTAAEDEEEKTSEKILDDDDDDEDDDSETTKGAVDEPRTDSMFYGIFFAGGILVIAFACMVVMRLV</sequence>
<comment type="subcellular location">
    <subcellularLocation>
        <location evidence="1">Secreted</location>
    </subcellularLocation>
</comment>
<feature type="domain" description="Fibronectin type-III" evidence="14">
    <location>
        <begin position="339"/>
        <end position="446"/>
    </location>
</feature>
<dbReference type="SUPFAM" id="SSF48726">
    <property type="entry name" value="Immunoglobulin"/>
    <property type="match status" value="3"/>
</dbReference>
<feature type="compositionally biased region" description="Acidic residues" evidence="10">
    <location>
        <begin position="445"/>
        <end position="468"/>
    </location>
</feature>
<evidence type="ECO:0000256" key="5">
    <source>
        <dbReference type="ARBA" id="ARBA00023157"/>
    </source>
</evidence>
<feature type="region of interest" description="Disordered" evidence="10">
    <location>
        <begin position="441"/>
        <end position="475"/>
    </location>
</feature>
<evidence type="ECO:0000313" key="16">
    <source>
        <dbReference type="Proteomes" id="UP001549921"/>
    </source>
</evidence>
<dbReference type="SMART" id="SM00409">
    <property type="entry name" value="IG"/>
    <property type="match status" value="3"/>
</dbReference>
<dbReference type="SUPFAM" id="SSF49265">
    <property type="entry name" value="Fibronectin type III"/>
    <property type="match status" value="1"/>
</dbReference>
<dbReference type="InterPro" id="IPR003598">
    <property type="entry name" value="Ig_sub2"/>
</dbReference>
<dbReference type="CDD" id="cd00063">
    <property type="entry name" value="FN3"/>
    <property type="match status" value="1"/>
</dbReference>
<keyword evidence="6" id="KW-0325">Glycoprotein</keyword>
<dbReference type="Gene3D" id="2.60.40.10">
    <property type="entry name" value="Immunoglobulins"/>
    <property type="match status" value="3"/>
</dbReference>
<keyword evidence="5" id="KW-1015">Disulfide bond</keyword>
<evidence type="ECO:0000256" key="1">
    <source>
        <dbReference type="ARBA" id="ARBA00004613"/>
    </source>
</evidence>
<dbReference type="GO" id="GO:0005576">
    <property type="term" value="C:extracellular region"/>
    <property type="evidence" value="ECO:0007669"/>
    <property type="project" value="UniProtKB-SubCell"/>
</dbReference>
<dbReference type="Pfam" id="PF00041">
    <property type="entry name" value="fn3"/>
    <property type="match status" value="1"/>
</dbReference>
<dbReference type="Proteomes" id="UP001549921">
    <property type="component" value="Unassembled WGS sequence"/>
</dbReference>
<feature type="domain" description="Ig-like" evidence="13">
    <location>
        <begin position="46"/>
        <end position="125"/>
    </location>
</feature>
<keyword evidence="11" id="KW-1133">Transmembrane helix</keyword>
<evidence type="ECO:0000256" key="7">
    <source>
        <dbReference type="ARBA" id="ARBA00023319"/>
    </source>
</evidence>
<evidence type="ECO:0000256" key="6">
    <source>
        <dbReference type="ARBA" id="ARBA00023180"/>
    </source>
</evidence>
<dbReference type="InterPro" id="IPR007110">
    <property type="entry name" value="Ig-like_dom"/>
</dbReference>
<dbReference type="PANTHER" id="PTHR12231">
    <property type="entry name" value="CTX-RELATED TYPE I TRANSMEMBRANE PROTEIN"/>
    <property type="match status" value="1"/>
</dbReference>
<feature type="chain" id="PRO_5044861476" description="Hemolin" evidence="12">
    <location>
        <begin position="21"/>
        <end position="507"/>
    </location>
</feature>
<organism evidence="15 16">
    <name type="scientific">Loxostege sticticalis</name>
    <name type="common">Beet webworm moth</name>
    <dbReference type="NCBI Taxonomy" id="481309"/>
    <lineage>
        <taxon>Eukaryota</taxon>
        <taxon>Metazoa</taxon>
        <taxon>Ecdysozoa</taxon>
        <taxon>Arthropoda</taxon>
        <taxon>Hexapoda</taxon>
        <taxon>Insecta</taxon>
        <taxon>Pterygota</taxon>
        <taxon>Neoptera</taxon>
        <taxon>Endopterygota</taxon>
        <taxon>Lepidoptera</taxon>
        <taxon>Glossata</taxon>
        <taxon>Ditrysia</taxon>
        <taxon>Pyraloidea</taxon>
        <taxon>Crambidae</taxon>
        <taxon>Pyraustinae</taxon>
        <taxon>Loxostege</taxon>
    </lineage>
</organism>
<dbReference type="Pfam" id="PF13927">
    <property type="entry name" value="Ig_3"/>
    <property type="match status" value="2"/>
</dbReference>
<gene>
    <name evidence="15" type="ORF">ABMA28_002246</name>
</gene>